<feature type="transmembrane region" description="Helical" evidence="1">
    <location>
        <begin position="30"/>
        <end position="51"/>
    </location>
</feature>
<proteinExistence type="predicted"/>
<protein>
    <recommendedName>
        <fullName evidence="4">Transmembrane protein</fullName>
    </recommendedName>
</protein>
<reference evidence="2 3" key="1">
    <citation type="journal article" date="2024" name="Pathogens">
        <title>Characterization of a Novel Species of Legionella Isolated from a Healthcare Facility: Legionella resiliens sp. nov.</title>
        <authorList>
            <person name="Cristino S."/>
            <person name="Pascale M.R."/>
            <person name="Marino F."/>
            <person name="Derelitto C."/>
            <person name="Salaris S."/>
            <person name="Orsini M."/>
            <person name="Squarzoni S."/>
            <person name="Grottola A."/>
            <person name="Girolamini L."/>
        </authorList>
    </citation>
    <scope>NUCLEOTIDE SEQUENCE [LARGE SCALE GENOMIC DNA]</scope>
    <source>
        <strain evidence="2 3">8cVS16</strain>
    </source>
</reference>
<evidence type="ECO:0000313" key="3">
    <source>
        <dbReference type="Proteomes" id="UP001320170"/>
    </source>
</evidence>
<keyword evidence="3" id="KW-1185">Reference proteome</keyword>
<keyword evidence="1" id="KW-1133">Transmembrane helix</keyword>
<accession>A0ABS8X0Q5</accession>
<dbReference type="Proteomes" id="UP001320170">
    <property type="component" value="Unassembled WGS sequence"/>
</dbReference>
<dbReference type="EMBL" id="JAJTND010000001">
    <property type="protein sequence ID" value="MCE3531341.1"/>
    <property type="molecule type" value="Genomic_DNA"/>
</dbReference>
<evidence type="ECO:0008006" key="4">
    <source>
        <dbReference type="Google" id="ProtNLM"/>
    </source>
</evidence>
<evidence type="ECO:0000313" key="2">
    <source>
        <dbReference type="EMBL" id="MCE3531341.1"/>
    </source>
</evidence>
<keyword evidence="1" id="KW-0812">Transmembrane</keyword>
<evidence type="ECO:0000256" key="1">
    <source>
        <dbReference type="SAM" id="Phobius"/>
    </source>
</evidence>
<gene>
    <name evidence="2" type="ORF">LXO92_02985</name>
</gene>
<name>A0ABS8X0Q5_9GAMM</name>
<sequence length="60" mass="6181">MKNALTGLLTLLLLLFTAVASIAIVAFALAVVALFSPLLILGGALSIAGNLSKIIRLDFL</sequence>
<comment type="caution">
    <text evidence="2">The sequence shown here is derived from an EMBL/GenBank/DDBJ whole genome shotgun (WGS) entry which is preliminary data.</text>
</comment>
<dbReference type="RefSeq" id="WP_232890366.1">
    <property type="nucleotide sequence ID" value="NZ_JAJSPM010000001.1"/>
</dbReference>
<keyword evidence="1" id="KW-0472">Membrane</keyword>
<organism evidence="2 3">
    <name type="scientific">Legionella resiliens</name>
    <dbReference type="NCBI Taxonomy" id="2905958"/>
    <lineage>
        <taxon>Bacteria</taxon>
        <taxon>Pseudomonadati</taxon>
        <taxon>Pseudomonadota</taxon>
        <taxon>Gammaproteobacteria</taxon>
        <taxon>Legionellales</taxon>
        <taxon>Legionellaceae</taxon>
        <taxon>Legionella</taxon>
    </lineage>
</organism>